<keyword evidence="2" id="KW-1185">Reference proteome</keyword>
<reference evidence="1 2" key="1">
    <citation type="submission" date="2024-11" db="EMBL/GenBank/DDBJ databases">
        <title>Chromosome-level genome assembly of Eucalyptus globulus Labill. provides insights into its genome evolution.</title>
        <authorList>
            <person name="Li X."/>
        </authorList>
    </citation>
    <scope>NUCLEOTIDE SEQUENCE [LARGE SCALE GENOMIC DNA]</scope>
    <source>
        <strain evidence="1">CL2024</strain>
        <tissue evidence="1">Fresh tender leaves</tissue>
    </source>
</reference>
<evidence type="ECO:0000313" key="2">
    <source>
        <dbReference type="Proteomes" id="UP001634007"/>
    </source>
</evidence>
<name>A0ABD3IP21_EUCGL</name>
<protein>
    <submittedName>
        <fullName evidence="1">Uncharacterized protein</fullName>
    </submittedName>
</protein>
<gene>
    <name evidence="1" type="ORF">ACJRO7_007747</name>
</gene>
<organism evidence="1 2">
    <name type="scientific">Eucalyptus globulus</name>
    <name type="common">Tasmanian blue gum</name>
    <dbReference type="NCBI Taxonomy" id="34317"/>
    <lineage>
        <taxon>Eukaryota</taxon>
        <taxon>Viridiplantae</taxon>
        <taxon>Streptophyta</taxon>
        <taxon>Embryophyta</taxon>
        <taxon>Tracheophyta</taxon>
        <taxon>Spermatophyta</taxon>
        <taxon>Magnoliopsida</taxon>
        <taxon>eudicotyledons</taxon>
        <taxon>Gunneridae</taxon>
        <taxon>Pentapetalae</taxon>
        <taxon>rosids</taxon>
        <taxon>malvids</taxon>
        <taxon>Myrtales</taxon>
        <taxon>Myrtaceae</taxon>
        <taxon>Myrtoideae</taxon>
        <taxon>Eucalypteae</taxon>
        <taxon>Eucalyptus</taxon>
    </lineage>
</organism>
<proteinExistence type="predicted"/>
<dbReference type="EMBL" id="JBJKBG010000011">
    <property type="protein sequence ID" value="KAL3716027.1"/>
    <property type="molecule type" value="Genomic_DNA"/>
</dbReference>
<sequence>MQGLFRDHCRSGDLLAWAKIPFHHNGGDDALRDIVVRPHRGQRVSTLSFRACYNALMVQPAPPLEPHSAMQGYLISTQMMQASSQGNHPFQDLLLSF</sequence>
<accession>A0ABD3IP21</accession>
<evidence type="ECO:0000313" key="1">
    <source>
        <dbReference type="EMBL" id="KAL3716027.1"/>
    </source>
</evidence>
<dbReference type="Proteomes" id="UP001634007">
    <property type="component" value="Unassembled WGS sequence"/>
</dbReference>
<comment type="caution">
    <text evidence="1">The sequence shown here is derived from an EMBL/GenBank/DDBJ whole genome shotgun (WGS) entry which is preliminary data.</text>
</comment>
<dbReference type="AlphaFoldDB" id="A0ABD3IP21"/>